<dbReference type="EMBL" id="CAJPDS010000027">
    <property type="protein sequence ID" value="CAF9921038.1"/>
    <property type="molecule type" value="Genomic_DNA"/>
</dbReference>
<name>A0A8H3IJG7_9LECA</name>
<sequence length="317" mass="34864">MATHPAPSWDQEPLYLESTRRSPRNGDAPNYIVPPKGDVANQDVTSFVVGQSTWSLHNLPEVLYRIAPPSTRLAFSKTPKPHQKRDAQGNPVFESWPSDPANSRPLLDYAVLSDQIASGVEWWRMTAWRRLEPRMSWADIIMRIRPANGSRTRDVQVDTRALNARIFNKRKEFGILSWDNSRGGKDEDSIAERLSAYPGAIERNSSRGVTPGLIDPTGPDVAANRVPVPDTSRKPYNKAGGPSNLAANTQNSSVSPLSSMSDLGSSLEHTPEPPPAARDQRNPVDFLADRLLIAASKGVRALEPGASTNFEDWSPSP</sequence>
<dbReference type="OrthoDB" id="5348779at2759"/>
<dbReference type="Proteomes" id="UP000664521">
    <property type="component" value="Unassembled WGS sequence"/>
</dbReference>
<feature type="region of interest" description="Disordered" evidence="1">
    <location>
        <begin position="74"/>
        <end position="96"/>
    </location>
</feature>
<evidence type="ECO:0000313" key="2">
    <source>
        <dbReference type="EMBL" id="CAF9921038.1"/>
    </source>
</evidence>
<dbReference type="AlphaFoldDB" id="A0A8H3IJG7"/>
<feature type="region of interest" description="Disordered" evidence="1">
    <location>
        <begin position="1"/>
        <end position="36"/>
    </location>
</feature>
<evidence type="ECO:0000256" key="1">
    <source>
        <dbReference type="SAM" id="MobiDB-lite"/>
    </source>
</evidence>
<gene>
    <name evidence="2" type="ORF">HETSPECPRED_004414</name>
</gene>
<organism evidence="2 3">
    <name type="scientific">Heterodermia speciosa</name>
    <dbReference type="NCBI Taxonomy" id="116794"/>
    <lineage>
        <taxon>Eukaryota</taxon>
        <taxon>Fungi</taxon>
        <taxon>Dikarya</taxon>
        <taxon>Ascomycota</taxon>
        <taxon>Pezizomycotina</taxon>
        <taxon>Lecanoromycetes</taxon>
        <taxon>OSLEUM clade</taxon>
        <taxon>Lecanoromycetidae</taxon>
        <taxon>Caliciales</taxon>
        <taxon>Physciaceae</taxon>
        <taxon>Heterodermia</taxon>
    </lineage>
</organism>
<reference evidence="2" key="1">
    <citation type="submission" date="2021-03" db="EMBL/GenBank/DDBJ databases">
        <authorList>
            <person name="Tagirdzhanova G."/>
        </authorList>
    </citation>
    <scope>NUCLEOTIDE SEQUENCE</scope>
</reference>
<evidence type="ECO:0000313" key="3">
    <source>
        <dbReference type="Proteomes" id="UP000664521"/>
    </source>
</evidence>
<accession>A0A8H3IJG7</accession>
<comment type="caution">
    <text evidence="2">The sequence shown here is derived from an EMBL/GenBank/DDBJ whole genome shotgun (WGS) entry which is preliminary data.</text>
</comment>
<feature type="compositionally biased region" description="Low complexity" evidence="1">
    <location>
        <begin position="252"/>
        <end position="267"/>
    </location>
</feature>
<protein>
    <submittedName>
        <fullName evidence="2">Uncharacterized protein</fullName>
    </submittedName>
</protein>
<keyword evidence="3" id="KW-1185">Reference proteome</keyword>
<feature type="region of interest" description="Disordered" evidence="1">
    <location>
        <begin position="202"/>
        <end position="283"/>
    </location>
</feature>
<proteinExistence type="predicted"/>